<keyword evidence="8" id="KW-1185">Reference proteome</keyword>
<name>A0ABT7DXJ8_9NEIS</name>
<feature type="transmembrane region" description="Helical" evidence="5">
    <location>
        <begin position="12"/>
        <end position="35"/>
    </location>
</feature>
<sequence length="151" mass="16601">MDAILIGLRSIFAYLWIGGLWIAGILVAPVLFQSLPNADAGRVAGKIFQVMAWIGMFSGAYILLIFFWQLGVKVFSTIEFWVIVLMLMLTCLNHFAIFPILSGIKSQMYQAAEGVFGGGFQSWHTISSAIYLLQSVLGVMFVVREGAVKTG</sequence>
<feature type="transmembrane region" description="Helical" evidence="5">
    <location>
        <begin position="122"/>
        <end position="143"/>
    </location>
</feature>
<evidence type="ECO:0000256" key="4">
    <source>
        <dbReference type="ARBA" id="ARBA00023136"/>
    </source>
</evidence>
<proteinExistence type="predicted"/>
<feature type="domain" description="TMEM205-like" evidence="6">
    <location>
        <begin position="13"/>
        <end position="109"/>
    </location>
</feature>
<keyword evidence="2 5" id="KW-0812">Transmembrane</keyword>
<dbReference type="InterPro" id="IPR025423">
    <property type="entry name" value="TMEM205-like"/>
</dbReference>
<evidence type="ECO:0000256" key="5">
    <source>
        <dbReference type="SAM" id="Phobius"/>
    </source>
</evidence>
<feature type="transmembrane region" description="Helical" evidence="5">
    <location>
        <begin position="47"/>
        <end position="68"/>
    </location>
</feature>
<dbReference type="RefSeq" id="WP_284101100.1">
    <property type="nucleotide sequence ID" value="NZ_JARRAF010000012.1"/>
</dbReference>
<comment type="caution">
    <text evidence="7">The sequence shown here is derived from an EMBL/GenBank/DDBJ whole genome shotgun (WGS) entry which is preliminary data.</text>
</comment>
<organism evidence="7 8">
    <name type="scientific">Parachitinimonas caeni</name>
    <dbReference type="NCBI Taxonomy" id="3031301"/>
    <lineage>
        <taxon>Bacteria</taxon>
        <taxon>Pseudomonadati</taxon>
        <taxon>Pseudomonadota</taxon>
        <taxon>Betaproteobacteria</taxon>
        <taxon>Neisseriales</taxon>
        <taxon>Chitinibacteraceae</taxon>
        <taxon>Parachitinimonas</taxon>
    </lineage>
</organism>
<evidence type="ECO:0000256" key="3">
    <source>
        <dbReference type="ARBA" id="ARBA00022989"/>
    </source>
</evidence>
<reference evidence="7" key="1">
    <citation type="submission" date="2023-03" db="EMBL/GenBank/DDBJ databases">
        <title>Chitinimonas shenzhenensis gen. nov., sp. nov., a novel member of family Burkholderiaceae isolated from activated sludge collected in Shen Zhen, China.</title>
        <authorList>
            <person name="Wang X."/>
        </authorList>
    </citation>
    <scope>NUCLEOTIDE SEQUENCE</scope>
    <source>
        <strain evidence="7">DQS-5</strain>
    </source>
</reference>
<dbReference type="Pfam" id="PF13664">
    <property type="entry name" value="DUF4149"/>
    <property type="match status" value="1"/>
</dbReference>
<protein>
    <submittedName>
        <fullName evidence="7">DUF4149 domain-containing protein</fullName>
    </submittedName>
</protein>
<dbReference type="EMBL" id="JARRAF010000012">
    <property type="protein sequence ID" value="MDK2124787.1"/>
    <property type="molecule type" value="Genomic_DNA"/>
</dbReference>
<keyword evidence="3 5" id="KW-1133">Transmembrane helix</keyword>
<keyword evidence="4 5" id="KW-0472">Membrane</keyword>
<evidence type="ECO:0000313" key="7">
    <source>
        <dbReference type="EMBL" id="MDK2124787.1"/>
    </source>
</evidence>
<evidence type="ECO:0000313" key="8">
    <source>
        <dbReference type="Proteomes" id="UP001172778"/>
    </source>
</evidence>
<comment type="subcellular location">
    <subcellularLocation>
        <location evidence="1">Membrane</location>
    </subcellularLocation>
</comment>
<evidence type="ECO:0000256" key="2">
    <source>
        <dbReference type="ARBA" id="ARBA00022692"/>
    </source>
</evidence>
<evidence type="ECO:0000256" key="1">
    <source>
        <dbReference type="ARBA" id="ARBA00004370"/>
    </source>
</evidence>
<gene>
    <name evidence="7" type="ORF">PZA18_12090</name>
</gene>
<accession>A0ABT7DXJ8</accession>
<dbReference type="Proteomes" id="UP001172778">
    <property type="component" value="Unassembled WGS sequence"/>
</dbReference>
<feature type="transmembrane region" description="Helical" evidence="5">
    <location>
        <begin position="80"/>
        <end position="102"/>
    </location>
</feature>
<evidence type="ECO:0000259" key="6">
    <source>
        <dbReference type="Pfam" id="PF13664"/>
    </source>
</evidence>